<evidence type="ECO:0000313" key="2">
    <source>
        <dbReference type="EMBL" id="CAD7629942.1"/>
    </source>
</evidence>
<sequence length="77" mass="8615">MLVKQQYWERECVTEFVDGIDLNEVECGGCPFGFEIGDLSGVGDDRPGALLNSIKQMHSSVEEEEEENDSQESLAFK</sequence>
<proteinExistence type="predicted"/>
<evidence type="ECO:0000313" key="3">
    <source>
        <dbReference type="Proteomes" id="UP000759131"/>
    </source>
</evidence>
<organism evidence="2">
    <name type="scientific">Medioppia subpectinata</name>
    <dbReference type="NCBI Taxonomy" id="1979941"/>
    <lineage>
        <taxon>Eukaryota</taxon>
        <taxon>Metazoa</taxon>
        <taxon>Ecdysozoa</taxon>
        <taxon>Arthropoda</taxon>
        <taxon>Chelicerata</taxon>
        <taxon>Arachnida</taxon>
        <taxon>Acari</taxon>
        <taxon>Acariformes</taxon>
        <taxon>Sarcoptiformes</taxon>
        <taxon>Oribatida</taxon>
        <taxon>Brachypylina</taxon>
        <taxon>Oppioidea</taxon>
        <taxon>Oppiidae</taxon>
        <taxon>Medioppia</taxon>
    </lineage>
</organism>
<dbReference type="EMBL" id="OC862109">
    <property type="protein sequence ID" value="CAD7629942.1"/>
    <property type="molecule type" value="Genomic_DNA"/>
</dbReference>
<keyword evidence="3" id="KW-1185">Reference proteome</keyword>
<accession>A0A7R9KV98</accession>
<dbReference type="EMBL" id="CAJPIZ010007534">
    <property type="protein sequence ID" value="CAG2110372.1"/>
    <property type="molecule type" value="Genomic_DNA"/>
</dbReference>
<dbReference type="AlphaFoldDB" id="A0A7R9KV98"/>
<name>A0A7R9KV98_9ACAR</name>
<feature type="region of interest" description="Disordered" evidence="1">
    <location>
        <begin position="57"/>
        <end position="77"/>
    </location>
</feature>
<reference evidence="2" key="1">
    <citation type="submission" date="2020-11" db="EMBL/GenBank/DDBJ databases">
        <authorList>
            <person name="Tran Van P."/>
        </authorList>
    </citation>
    <scope>NUCLEOTIDE SEQUENCE</scope>
</reference>
<evidence type="ECO:0000256" key="1">
    <source>
        <dbReference type="SAM" id="MobiDB-lite"/>
    </source>
</evidence>
<gene>
    <name evidence="2" type="ORF">OSB1V03_LOCUS10356</name>
</gene>
<dbReference type="Proteomes" id="UP000759131">
    <property type="component" value="Unassembled WGS sequence"/>
</dbReference>
<protein>
    <submittedName>
        <fullName evidence="2">Uncharacterized protein</fullName>
    </submittedName>
</protein>